<sequence>MNQLMVLNKLILSDMLKGFLYFWFMLLGFLLLGYTIAWFTNGTTIILFVWPIFLVWLCANSFQLTKNNLEYALKLGATRSQFFFSSLIILLAAILIGQCLHRLYLVILPAISSVFSLENVTLVGFQELLPELTFIHGIGYDITFAVLLAGLFYLFGTVRFRYGMMPLYVALAVMGLLLLIPLVREASMKWFTQLYDGKFLESFFLLALIGVVTFSASHPLLKRMTLR</sequence>
<keyword evidence="3" id="KW-1185">Reference proteome</keyword>
<keyword evidence="1" id="KW-0812">Transmembrane</keyword>
<feature type="transmembrane region" description="Helical" evidence="1">
    <location>
        <begin position="167"/>
        <end position="183"/>
    </location>
</feature>
<dbReference type="OrthoDB" id="2453726at2"/>
<feature type="transmembrane region" description="Helical" evidence="1">
    <location>
        <begin position="82"/>
        <end position="112"/>
    </location>
</feature>
<dbReference type="eggNOG" id="ENOG5030DN0">
    <property type="taxonomic scope" value="Bacteria"/>
</dbReference>
<organism evidence="2 3">
    <name type="scientific">Shouchella lehensis G1</name>
    <dbReference type="NCBI Taxonomy" id="1246626"/>
    <lineage>
        <taxon>Bacteria</taxon>
        <taxon>Bacillati</taxon>
        <taxon>Bacillota</taxon>
        <taxon>Bacilli</taxon>
        <taxon>Bacillales</taxon>
        <taxon>Bacillaceae</taxon>
        <taxon>Shouchella</taxon>
    </lineage>
</organism>
<feature type="transmembrane region" description="Helical" evidence="1">
    <location>
        <begin position="132"/>
        <end position="155"/>
    </location>
</feature>
<reference evidence="2 3" key="1">
    <citation type="journal article" date="2014" name="Gene">
        <title>A comparative genomic analysis of the alkalitolerant soil bacterium Bacillus lehensis G1.</title>
        <authorList>
            <person name="Noor Y.M."/>
            <person name="Samsulrizal N.H."/>
            <person name="Jema'on N.A."/>
            <person name="Low K.O."/>
            <person name="Ramli A.N."/>
            <person name="Alias N.I."/>
            <person name="Damis S.I."/>
            <person name="Fuzi S.F."/>
            <person name="Isa M.N."/>
            <person name="Murad A.M."/>
            <person name="Raih M.F."/>
            <person name="Bakar F.D."/>
            <person name="Najimudin N."/>
            <person name="Mahadi N.M."/>
            <person name="Illias R.M."/>
        </authorList>
    </citation>
    <scope>NUCLEOTIDE SEQUENCE [LARGE SCALE GENOMIC DNA]</scope>
    <source>
        <strain evidence="2 3">G1</strain>
    </source>
</reference>
<dbReference type="HOGENOM" id="CLU_1217846_0_0_9"/>
<dbReference type="STRING" id="1246626.BleG1_3427"/>
<evidence type="ECO:0000256" key="1">
    <source>
        <dbReference type="SAM" id="Phobius"/>
    </source>
</evidence>
<dbReference type="Proteomes" id="UP000027142">
    <property type="component" value="Chromosome"/>
</dbReference>
<gene>
    <name evidence="2" type="ORF">BleG1_3427</name>
</gene>
<dbReference type="KEGG" id="ble:BleG1_3427"/>
<evidence type="ECO:0000313" key="2">
    <source>
        <dbReference type="EMBL" id="AIC95974.1"/>
    </source>
</evidence>
<dbReference type="PATRIC" id="fig|1246626.3.peg.3412"/>
<dbReference type="AlphaFoldDB" id="A0A060M7C3"/>
<feature type="transmembrane region" description="Helical" evidence="1">
    <location>
        <begin position="203"/>
        <end position="221"/>
    </location>
</feature>
<feature type="transmembrane region" description="Helical" evidence="1">
    <location>
        <begin position="20"/>
        <end position="39"/>
    </location>
</feature>
<name>A0A060M7C3_9BACI</name>
<feature type="transmembrane region" description="Helical" evidence="1">
    <location>
        <begin position="45"/>
        <end position="62"/>
    </location>
</feature>
<accession>A0A060M7C3</accession>
<dbReference type="EMBL" id="CP003923">
    <property type="protein sequence ID" value="AIC95974.1"/>
    <property type="molecule type" value="Genomic_DNA"/>
</dbReference>
<proteinExistence type="predicted"/>
<evidence type="ECO:0000313" key="3">
    <source>
        <dbReference type="Proteomes" id="UP000027142"/>
    </source>
</evidence>
<keyword evidence="1" id="KW-1133">Transmembrane helix</keyword>
<keyword evidence="1" id="KW-0472">Membrane</keyword>
<dbReference type="RefSeq" id="WP_038483510.1">
    <property type="nucleotide sequence ID" value="NZ_CP003923.1"/>
</dbReference>
<protein>
    <submittedName>
        <fullName evidence="2">Uncharacterized protein</fullName>
    </submittedName>
</protein>